<dbReference type="SUPFAM" id="SSF57850">
    <property type="entry name" value="RING/U-box"/>
    <property type="match status" value="1"/>
</dbReference>
<dbReference type="CDD" id="cd16454">
    <property type="entry name" value="RING-H2_PA-TM-RING"/>
    <property type="match status" value="1"/>
</dbReference>
<dbReference type="GO" id="GO:0005737">
    <property type="term" value="C:cytoplasm"/>
    <property type="evidence" value="ECO:0000318"/>
    <property type="project" value="GO_Central"/>
</dbReference>
<evidence type="ECO:0000256" key="5">
    <source>
        <dbReference type="ARBA" id="ARBA00022833"/>
    </source>
</evidence>
<dbReference type="PROSITE" id="PS50089">
    <property type="entry name" value="ZF_RING_2"/>
    <property type="match status" value="1"/>
</dbReference>
<dbReference type="Proteomes" id="UP000006548">
    <property type="component" value="Chromosome 2"/>
</dbReference>
<dbReference type="eggNOG" id="KOG0800">
    <property type="taxonomic scope" value="Eukaryota"/>
</dbReference>
<proteinExistence type="predicted"/>
<dbReference type="SMART" id="SM00184">
    <property type="entry name" value="RING"/>
    <property type="match status" value="1"/>
</dbReference>
<dbReference type="HOGENOM" id="CLU_509381_0_0_1"/>
<dbReference type="PANTHER" id="PTHR15710:SF184">
    <property type="entry name" value="RING_U-BOX SUPERFAMILY PROTEIN"/>
    <property type="match status" value="1"/>
</dbReference>
<dbReference type="GO" id="GO:0016567">
    <property type="term" value="P:protein ubiquitination"/>
    <property type="evidence" value="ECO:0000318"/>
    <property type="project" value="GO_Central"/>
</dbReference>
<evidence type="ECO:0000313" key="9">
    <source>
        <dbReference type="Araport" id="AT2G03000"/>
    </source>
</evidence>
<evidence type="ECO:0000256" key="3">
    <source>
        <dbReference type="ARBA" id="ARBA00022723"/>
    </source>
</evidence>
<dbReference type="EMBL" id="AC004138">
    <property type="protein sequence ID" value="AAC32918.1"/>
    <property type="molecule type" value="Genomic_DNA"/>
</dbReference>
<feature type="compositionally biased region" description="Low complexity" evidence="7">
    <location>
        <begin position="226"/>
        <end position="249"/>
    </location>
</feature>
<dbReference type="ExpressionAtlas" id="O80614">
    <property type="expression patterns" value="baseline and differential"/>
</dbReference>
<dbReference type="Pfam" id="PF13639">
    <property type="entry name" value="zf-RING_2"/>
    <property type="match status" value="1"/>
</dbReference>
<comment type="catalytic activity">
    <reaction evidence="1">
        <text>S-ubiquitinyl-[E2 ubiquitin-conjugating enzyme]-L-cysteine + [acceptor protein]-L-lysine = [E2 ubiquitin-conjugating enzyme]-L-cysteine + N(6)-ubiquitinyl-[acceptor protein]-L-lysine.</text>
        <dbReference type="EC" id="2.3.2.27"/>
    </reaction>
</comment>
<evidence type="ECO:0000256" key="2">
    <source>
        <dbReference type="ARBA" id="ARBA00012483"/>
    </source>
</evidence>
<evidence type="ECO:0000259" key="8">
    <source>
        <dbReference type="PROSITE" id="PS50089"/>
    </source>
</evidence>
<evidence type="ECO:0000256" key="4">
    <source>
        <dbReference type="ARBA" id="ARBA00022771"/>
    </source>
</evidence>
<dbReference type="PIR" id="B84443">
    <property type="entry name" value="B84443"/>
</dbReference>
<evidence type="ECO:0000313" key="12">
    <source>
        <dbReference type="Proteomes" id="UP000006548"/>
    </source>
</evidence>
<accession>O80614</accession>
<keyword evidence="4 6" id="KW-0863">Zinc-finger</keyword>
<feature type="compositionally biased region" description="Low complexity" evidence="7">
    <location>
        <begin position="288"/>
        <end position="313"/>
    </location>
</feature>
<dbReference type="PaxDb" id="3702-AT2G03000.1"/>
<feature type="compositionally biased region" description="Polar residues" evidence="7">
    <location>
        <begin position="100"/>
        <end position="128"/>
    </location>
</feature>
<gene>
    <name evidence="9 11" type="ordered locus">At2g03000</name>
    <name evidence="11" type="ORF">T17M13.17</name>
    <name evidence="11" type="ORF">T17M13_17</name>
</gene>
<feature type="domain" description="RING-type" evidence="8">
    <location>
        <begin position="481"/>
        <end position="522"/>
    </location>
</feature>
<dbReference type="PANTHER" id="PTHR15710">
    <property type="entry name" value="E3 UBIQUITIN-PROTEIN LIGASE PRAJA"/>
    <property type="match status" value="1"/>
</dbReference>
<feature type="compositionally biased region" description="Polar residues" evidence="7">
    <location>
        <begin position="314"/>
        <end position="328"/>
    </location>
</feature>
<dbReference type="EMBL" id="CP002685">
    <property type="protein sequence ID" value="AEC05653.1"/>
    <property type="molecule type" value="Genomic_DNA"/>
</dbReference>
<dbReference type="GO" id="GO:0008270">
    <property type="term" value="F:zinc ion binding"/>
    <property type="evidence" value="ECO:0007669"/>
    <property type="project" value="UniProtKB-KW"/>
</dbReference>
<dbReference type="Araport" id="AT2G03000"/>
<reference evidence="10" key="2">
    <citation type="submission" date="2000-03" db="EMBL/GenBank/DDBJ databases">
        <authorList>
            <person name="Rounsley S.D."/>
            <person name="Lin X."/>
            <person name="Kaul S."/>
            <person name="Shea T.P."/>
            <person name="Fujii C.Y."/>
            <person name="Mason T.M."/>
            <person name="Shen M."/>
            <person name="Ronning C.M."/>
            <person name="Fraser C.M."/>
            <person name="Somerville C.R."/>
            <person name="Venter J.C."/>
        </authorList>
    </citation>
    <scope>NUCLEOTIDE SEQUENCE</scope>
</reference>
<reference evidence="11 12" key="1">
    <citation type="journal article" date="1999" name="Nature">
        <title>Sequence and analysis of chromosome 2 of the plant Arabidopsis thaliana.</title>
        <authorList>
            <person name="Lin X."/>
            <person name="Kaul S."/>
            <person name="Rounsley S."/>
            <person name="Shea T.P."/>
            <person name="Benito M.I."/>
            <person name="Town C.D."/>
            <person name="Fujii C.Y."/>
            <person name="Mason T."/>
            <person name="Bowman C.L."/>
            <person name="Barnstead M."/>
            <person name="Feldblyum T.V."/>
            <person name="Buell C.R."/>
            <person name="Ketchum K.A."/>
            <person name="Lee J."/>
            <person name="Ronning C.M."/>
            <person name="Koo H.L."/>
            <person name="Moffat K.S."/>
            <person name="Cronin L.A."/>
            <person name="Shen M."/>
            <person name="Pai G."/>
            <person name="Van Aken S."/>
            <person name="Umayam L."/>
            <person name="Tallon L.J."/>
            <person name="Gill J.E."/>
            <person name="Adams M.D."/>
            <person name="Carrera A.J."/>
            <person name="Creasy T.H."/>
            <person name="Goodman H.M."/>
            <person name="Somerville C.R."/>
            <person name="Copenhaver G.P."/>
            <person name="Preuss D."/>
            <person name="Nierman W.C."/>
            <person name="White O."/>
            <person name="Eisen J.A."/>
            <person name="Salzberg S.L."/>
            <person name="Fraser C.M."/>
            <person name="Venter J.C."/>
        </authorList>
    </citation>
    <scope>NUCLEOTIDE SEQUENCE [LARGE SCALE GENOMIC DNA]</scope>
    <source>
        <strain evidence="12">cv. Columbia</strain>
    </source>
</reference>
<evidence type="ECO:0000256" key="1">
    <source>
        <dbReference type="ARBA" id="ARBA00000900"/>
    </source>
</evidence>
<evidence type="ECO:0000313" key="11">
    <source>
        <dbReference type="EMBL" id="AEC05653.1"/>
    </source>
</evidence>
<dbReference type="InterPro" id="IPR013083">
    <property type="entry name" value="Znf_RING/FYVE/PHD"/>
</dbReference>
<keyword evidence="5" id="KW-0862">Zinc</keyword>
<feature type="compositionally biased region" description="Low complexity" evidence="7">
    <location>
        <begin position="87"/>
        <end position="99"/>
    </location>
</feature>
<name>O80614_ARATH</name>
<feature type="region of interest" description="Disordered" evidence="7">
    <location>
        <begin position="69"/>
        <end position="155"/>
    </location>
</feature>
<evidence type="ECO:0000256" key="7">
    <source>
        <dbReference type="SAM" id="MobiDB-lite"/>
    </source>
</evidence>
<dbReference type="AlphaFoldDB" id="O80614"/>
<evidence type="ECO:0000256" key="6">
    <source>
        <dbReference type="PROSITE-ProRule" id="PRU00175"/>
    </source>
</evidence>
<organism evidence="10">
    <name type="scientific">Arabidopsis thaliana</name>
    <name type="common">Mouse-ear cress</name>
    <dbReference type="NCBI Taxonomy" id="3702"/>
    <lineage>
        <taxon>Eukaryota</taxon>
        <taxon>Viridiplantae</taxon>
        <taxon>Streptophyta</taxon>
        <taxon>Embryophyta</taxon>
        <taxon>Tracheophyta</taxon>
        <taxon>Spermatophyta</taxon>
        <taxon>Magnoliopsida</taxon>
        <taxon>eudicotyledons</taxon>
        <taxon>Gunneridae</taxon>
        <taxon>Pentapetalae</taxon>
        <taxon>rosids</taxon>
        <taxon>malvids</taxon>
        <taxon>Brassicales</taxon>
        <taxon>Brassicaceae</taxon>
        <taxon>Camelineae</taxon>
        <taxon>Arabidopsis</taxon>
    </lineage>
</organism>
<sequence>MSSDMRDERFFYHRYLSVTNRTTPTTATNLPTSTSNMRSTSLMTPRVAHTSMSSGGDFPDDRFFHARHQSATDRAASNRSRAIMPISTTNVPSSTSNSPRVLQTSMSRRGTSPMSSSTRRSVQASMSARETVPSSTSTRSMQTSTSTPEIMPTSSRNVITSSEEVANTFTQTSYIQFGSLWETNTTPSTRSWPTVPSSNSPRVLQTSMSRRGTSPMSSSTRRNVQSSMSGRETVSSSTSTSSMQTSMSTPEIMPTSSRNVITRSEEVANTFSTQTPYIQFGRLWETNTTSSTRSRTTVPTSTTNVPSSNSSRVLQTSMSTRGTFPMSSSTRMSVQASMLAPGTVSSSMSTVEIMPTSARNMITMSEEVANSFTQTSYIQFGSLWETFKTVTKLSRVAMVENGECVICLEEWRKETYVTSSTSNMRTSSLMTLTRFIDEQISLRATVSSTRTTARLLTNESPATIRAVAMLPRVAMVEKGECVICFEEWSKSDMETELPCKHKYHLECVEKWLKIHTSCPQCRYKLSCVYKSFLML</sequence>
<keyword evidence="3" id="KW-0479">Metal-binding</keyword>
<dbReference type="SMR" id="O80614"/>
<dbReference type="TAIR" id="AT2G03000"/>
<keyword evidence="12" id="KW-1185">Reference proteome</keyword>
<protein>
    <recommendedName>
        <fullName evidence="2">RING-type E3 ubiquitin transferase</fullName>
        <ecNumber evidence="2">2.3.2.27</ecNumber>
    </recommendedName>
</protein>
<reference evidence="11" key="5">
    <citation type="submission" date="2016-05" db="EMBL/GenBank/DDBJ databases">
        <authorList>
            <person name="Krishnakumar V."/>
            <person name="Cheng C.-Y."/>
            <person name="Chan A.P."/>
            <person name="Schobel S."/>
            <person name="Kim M."/>
            <person name="Ferlanti E.S."/>
            <person name="Belyaeva I."/>
            <person name="Rosen B.D."/>
            <person name="Micklem G."/>
            <person name="Miller J.R."/>
            <person name="Vaughn M."/>
            <person name="Town C.D."/>
        </authorList>
    </citation>
    <scope>NUCLEOTIDE SEQUENCE</scope>
</reference>
<dbReference type="InterPro" id="IPR001841">
    <property type="entry name" value="Znf_RING"/>
</dbReference>
<dbReference type="Gene3D" id="3.30.40.10">
    <property type="entry name" value="Zinc/RING finger domain, C3HC4 (zinc finger)"/>
    <property type="match status" value="1"/>
</dbReference>
<dbReference type="GeneID" id="814829"/>
<dbReference type="KEGG" id="ath:AT2G03000"/>
<reference evidence="10" key="3">
    <citation type="submission" date="2002-02" db="EMBL/GenBank/DDBJ databases">
        <authorList>
            <person name="Town C.D."/>
            <person name="Kaul S."/>
        </authorList>
    </citation>
    <scope>NUCLEOTIDE SEQUENCE</scope>
</reference>
<dbReference type="EC" id="2.3.2.27" evidence="2"/>
<feature type="compositionally biased region" description="Polar residues" evidence="7">
    <location>
        <begin position="186"/>
        <end position="225"/>
    </location>
</feature>
<feature type="region of interest" description="Disordered" evidence="7">
    <location>
        <begin position="288"/>
        <end position="328"/>
    </location>
</feature>
<reference evidence="11" key="4">
    <citation type="submission" date="2011-02" db="EMBL/GenBank/DDBJ databases">
        <authorList>
            <consortium name="TAIR"/>
            <person name="Swarbreck D."/>
            <person name="Lamesch P."/>
            <person name="Wilks C."/>
            <person name="Huala E."/>
        </authorList>
    </citation>
    <scope>NUCLEOTIDE SEQUENCE</scope>
</reference>
<feature type="region of interest" description="Disordered" evidence="7">
    <location>
        <begin position="186"/>
        <end position="257"/>
    </location>
</feature>
<feature type="compositionally biased region" description="Low complexity" evidence="7">
    <location>
        <begin position="134"/>
        <end position="147"/>
    </location>
</feature>
<reference evidence="12" key="6">
    <citation type="journal article" date="2017" name="Plant J.">
        <title>Araport11: a complete reannotation of the Arabidopsis thaliana reference genome.</title>
        <authorList>
            <person name="Cheng C.Y."/>
            <person name="Krishnakumar V."/>
            <person name="Chan A.P."/>
            <person name="Thibaud-Nissen F."/>
            <person name="Schobel S."/>
            <person name="Town C.D."/>
        </authorList>
    </citation>
    <scope>GENOME REANNOTATION</scope>
    <source>
        <strain evidence="12">cv. Columbia</strain>
    </source>
</reference>
<dbReference type="GO" id="GO:0061630">
    <property type="term" value="F:ubiquitin protein ligase activity"/>
    <property type="evidence" value="ECO:0000318"/>
    <property type="project" value="GO_Central"/>
</dbReference>
<evidence type="ECO:0000313" key="10">
    <source>
        <dbReference type="EMBL" id="AAC32918.1"/>
    </source>
</evidence>